<dbReference type="EMBL" id="BMAT01010510">
    <property type="protein sequence ID" value="GFS27382.1"/>
    <property type="molecule type" value="Genomic_DNA"/>
</dbReference>
<organism evidence="1 2">
    <name type="scientific">Elysia marginata</name>
    <dbReference type="NCBI Taxonomy" id="1093978"/>
    <lineage>
        <taxon>Eukaryota</taxon>
        <taxon>Metazoa</taxon>
        <taxon>Spiralia</taxon>
        <taxon>Lophotrochozoa</taxon>
        <taxon>Mollusca</taxon>
        <taxon>Gastropoda</taxon>
        <taxon>Heterobranchia</taxon>
        <taxon>Euthyneura</taxon>
        <taxon>Panpulmonata</taxon>
        <taxon>Sacoglossa</taxon>
        <taxon>Placobranchoidea</taxon>
        <taxon>Plakobranchidae</taxon>
        <taxon>Elysia</taxon>
    </lineage>
</organism>
<keyword evidence="2" id="KW-1185">Reference proteome</keyword>
<evidence type="ECO:0000313" key="1">
    <source>
        <dbReference type="EMBL" id="GFS27382.1"/>
    </source>
</evidence>
<accession>A0AAV4K0V2</accession>
<comment type="caution">
    <text evidence="1">The sequence shown here is derived from an EMBL/GenBank/DDBJ whole genome shotgun (WGS) entry which is preliminary data.</text>
</comment>
<dbReference type="Proteomes" id="UP000762676">
    <property type="component" value="Unassembled WGS sequence"/>
</dbReference>
<protein>
    <submittedName>
        <fullName evidence="1">Uncharacterized protein</fullName>
    </submittedName>
</protein>
<gene>
    <name evidence="1" type="ORF">ElyMa_005263700</name>
</gene>
<dbReference type="AlphaFoldDB" id="A0AAV4K0V2"/>
<proteinExistence type="predicted"/>
<reference evidence="1 2" key="1">
    <citation type="journal article" date="2021" name="Elife">
        <title>Chloroplast acquisition without the gene transfer in kleptoplastic sea slugs, Plakobranchus ocellatus.</title>
        <authorList>
            <person name="Maeda T."/>
            <person name="Takahashi S."/>
            <person name="Yoshida T."/>
            <person name="Shimamura S."/>
            <person name="Takaki Y."/>
            <person name="Nagai Y."/>
            <person name="Toyoda A."/>
            <person name="Suzuki Y."/>
            <person name="Arimoto A."/>
            <person name="Ishii H."/>
            <person name="Satoh N."/>
            <person name="Nishiyama T."/>
            <person name="Hasebe M."/>
            <person name="Maruyama T."/>
            <person name="Minagawa J."/>
            <person name="Obokata J."/>
            <person name="Shigenobu S."/>
        </authorList>
    </citation>
    <scope>NUCLEOTIDE SEQUENCE [LARGE SCALE GENOMIC DNA]</scope>
</reference>
<name>A0AAV4K0V2_9GAST</name>
<evidence type="ECO:0000313" key="2">
    <source>
        <dbReference type="Proteomes" id="UP000762676"/>
    </source>
</evidence>
<sequence length="114" mass="12132">MSILDLLDLGDSASQCSDGDTSAASRILVASLLQLCMSIGGVKSPAFERLLEVAMFNDDNCFLLTHAEPHNILPPKQKSSAKLVLGQGHLNGFAPLDVPLPSHVPQCEHRAGEI</sequence>